<feature type="signal peptide" evidence="8">
    <location>
        <begin position="1"/>
        <end position="20"/>
    </location>
</feature>
<dbReference type="InterPro" id="IPR004846">
    <property type="entry name" value="T2SS/T3SS_dom"/>
</dbReference>
<evidence type="ECO:0000256" key="6">
    <source>
        <dbReference type="ARBA" id="ARBA00023237"/>
    </source>
</evidence>
<dbReference type="eggNOG" id="COG4796">
    <property type="taxonomic scope" value="Bacteria"/>
</dbReference>
<dbReference type="PROSITE" id="PS00875">
    <property type="entry name" value="T2SP_D"/>
    <property type="match status" value="1"/>
</dbReference>
<dbReference type="PRINTS" id="PR00811">
    <property type="entry name" value="BCTERIALGSPD"/>
</dbReference>
<dbReference type="InterPro" id="IPR038591">
    <property type="entry name" value="NolW-like_sf"/>
</dbReference>
<dbReference type="Pfam" id="PF00263">
    <property type="entry name" value="Secretin"/>
    <property type="match status" value="1"/>
</dbReference>
<dbReference type="Proteomes" id="UP000035860">
    <property type="component" value="Unassembled WGS sequence"/>
</dbReference>
<feature type="chain" id="PRO_5001631967" evidence="8">
    <location>
        <begin position="21"/>
        <end position="442"/>
    </location>
</feature>
<keyword evidence="6" id="KW-0998">Cell outer membrane</keyword>
<sequence length="442" mass="47834">MKKWPVLILMLITMVGAAHATSAPAQQYQGERISVEFQDMPVRAVIDVLAHAGGANIVASDGVTGNITLRLNNIPWDQALDIVVDTKHLIKTLNNGVITISSPDELTQISQRRAQARIQSQQHLPLQTEYIRINYADAKDILSLINHKADASSSAAMLSDRGVANMDNRTNTLIIKDIQPNIDDILALVSRLDVPVQQVMIEARIVSANDGFSHDLGVSFGVLSNSNRLQIGGSHNALWHLRSSNNGSTNITRPDHLAVDLGVANPAGRIAFGLINISDVLLDLELSAMQADRRGEVISTPKVLTADKKTARISSGMQIAYQEETSSGATNTVFKEAALVLEATPTITPDGKITLKLNVKNGTPVTNLGEIAIQEDALETNVIVDDGQTVVLGGIYRQTNNNGVIKVPFFGDLPVVGKLFRKESRSDTKEELLIFVTPKLVQ</sequence>
<name>A0A066UC57_9GAMM</name>
<dbReference type="InterPro" id="IPR011662">
    <property type="entry name" value="Secretin/TonB_short_N"/>
</dbReference>
<evidence type="ECO:0000256" key="2">
    <source>
        <dbReference type="ARBA" id="ARBA00006304"/>
    </source>
</evidence>
<dbReference type="SMART" id="SM00965">
    <property type="entry name" value="STN"/>
    <property type="match status" value="1"/>
</dbReference>
<dbReference type="PANTHER" id="PTHR30604:SF1">
    <property type="entry name" value="DNA UTILIZATION PROTEIN HOFQ"/>
    <property type="match status" value="1"/>
</dbReference>
<dbReference type="PANTHER" id="PTHR30604">
    <property type="entry name" value="PROTEIN TRANSPORT PROTEIN HOFQ"/>
    <property type="match status" value="1"/>
</dbReference>
<evidence type="ECO:0000256" key="5">
    <source>
        <dbReference type="ARBA" id="ARBA00023136"/>
    </source>
</evidence>
<dbReference type="InterPro" id="IPR051808">
    <property type="entry name" value="Type_IV_pilus_biogenesis"/>
</dbReference>
<feature type="domain" description="Secretin/TonB short N-terminal" evidence="9">
    <location>
        <begin position="55"/>
        <end position="103"/>
    </location>
</feature>
<dbReference type="RefSeq" id="WP_052585388.1">
    <property type="nucleotide sequence ID" value="NZ_AOMT01000028.1"/>
</dbReference>
<dbReference type="Gene3D" id="3.30.1370.120">
    <property type="match status" value="1"/>
</dbReference>
<keyword evidence="4 8" id="KW-0732">Signal</keyword>
<keyword evidence="3 7" id="KW-0813">Transport</keyword>
<proteinExistence type="inferred from homology"/>
<keyword evidence="5" id="KW-0472">Membrane</keyword>
<evidence type="ECO:0000256" key="3">
    <source>
        <dbReference type="ARBA" id="ARBA00022448"/>
    </source>
</evidence>
<gene>
    <name evidence="10" type="ORF">MBO_08032</name>
</gene>
<dbReference type="GO" id="GO:0009279">
    <property type="term" value="C:cell outer membrane"/>
    <property type="evidence" value="ECO:0007669"/>
    <property type="project" value="UniProtKB-SubCell"/>
</dbReference>
<keyword evidence="11" id="KW-1185">Reference proteome</keyword>
<dbReference type="AlphaFoldDB" id="A0A066UC57"/>
<dbReference type="InterPro" id="IPR013355">
    <property type="entry name" value="Pilus_4_PilQ"/>
</dbReference>
<evidence type="ECO:0000313" key="11">
    <source>
        <dbReference type="Proteomes" id="UP000035860"/>
    </source>
</evidence>
<comment type="subcellular location">
    <subcellularLocation>
        <location evidence="1 7">Cell outer membrane</location>
    </subcellularLocation>
</comment>
<comment type="caution">
    <text evidence="10">The sequence shown here is derived from an EMBL/GenBank/DDBJ whole genome shotgun (WGS) entry which is preliminary data.</text>
</comment>
<dbReference type="InterPro" id="IPR005644">
    <property type="entry name" value="NolW-like"/>
</dbReference>
<reference evidence="10 11" key="1">
    <citation type="journal article" date="2014" name="Genome Announc.">
        <title>Draft Genome Sequence of Moraxella bovoculi Strain 237T (ATCC BAA-1259T) Isolated from a Calf with Infectious Bovine Keratoconjunctivitis.</title>
        <authorList>
            <person name="Calcutt M.J."/>
            <person name="Foecking M.F."/>
            <person name="Martin N.T."/>
            <person name="Mhlanga-Mutangadura T."/>
            <person name="Reilly T.J."/>
        </authorList>
    </citation>
    <scope>NUCLEOTIDE SEQUENCE [LARGE SCALE GENOMIC DNA]</scope>
    <source>
        <strain evidence="10 11">237</strain>
    </source>
</reference>
<dbReference type="InterPro" id="IPR004845">
    <property type="entry name" value="T2SS_GspD_CS"/>
</dbReference>
<evidence type="ECO:0000256" key="8">
    <source>
        <dbReference type="SAM" id="SignalP"/>
    </source>
</evidence>
<dbReference type="GO" id="GO:0009306">
    <property type="term" value="P:protein secretion"/>
    <property type="evidence" value="ECO:0007669"/>
    <property type="project" value="InterPro"/>
</dbReference>
<evidence type="ECO:0000256" key="1">
    <source>
        <dbReference type="ARBA" id="ARBA00004442"/>
    </source>
</evidence>
<organism evidence="10 11">
    <name type="scientific">Moraxella bovoculi 237</name>
    <dbReference type="NCBI Taxonomy" id="743974"/>
    <lineage>
        <taxon>Bacteria</taxon>
        <taxon>Pseudomonadati</taxon>
        <taxon>Pseudomonadota</taxon>
        <taxon>Gammaproteobacteria</taxon>
        <taxon>Moraxellales</taxon>
        <taxon>Moraxellaceae</taxon>
        <taxon>Moraxella</taxon>
    </lineage>
</organism>
<accession>A0A066UC57</accession>
<evidence type="ECO:0000256" key="7">
    <source>
        <dbReference type="RuleBase" id="RU004004"/>
    </source>
</evidence>
<comment type="similarity">
    <text evidence="2">Belongs to the bacterial secretin family. PilQ subfamily.</text>
</comment>
<dbReference type="Gene3D" id="3.30.1370.130">
    <property type="match status" value="1"/>
</dbReference>
<dbReference type="InterPro" id="IPR001775">
    <property type="entry name" value="GspD/PilQ"/>
</dbReference>
<dbReference type="Pfam" id="PF03958">
    <property type="entry name" value="Secretin_N"/>
    <property type="match status" value="1"/>
</dbReference>
<dbReference type="NCBIfam" id="TIGR02515">
    <property type="entry name" value="IV_pilus_PilQ"/>
    <property type="match status" value="1"/>
</dbReference>
<evidence type="ECO:0000259" key="9">
    <source>
        <dbReference type="SMART" id="SM00965"/>
    </source>
</evidence>
<evidence type="ECO:0000256" key="4">
    <source>
        <dbReference type="ARBA" id="ARBA00022729"/>
    </source>
</evidence>
<evidence type="ECO:0000313" key="10">
    <source>
        <dbReference type="EMBL" id="KDN24660.1"/>
    </source>
</evidence>
<dbReference type="EMBL" id="AOMT01000028">
    <property type="protein sequence ID" value="KDN24660.1"/>
    <property type="molecule type" value="Genomic_DNA"/>
</dbReference>
<protein>
    <submittedName>
        <fullName evidence="10">Type II and III secretion system protein</fullName>
    </submittedName>
</protein>